<dbReference type="Proteomes" id="UP000268093">
    <property type="component" value="Unassembled WGS sequence"/>
</dbReference>
<evidence type="ECO:0000313" key="4">
    <source>
        <dbReference type="Proteomes" id="UP000268093"/>
    </source>
</evidence>
<sequence length="437" mass="49064">MPEPYPKVIVTPHGALDEKAPVQSPNDESAAIPQPENNKIVEIITIGVDHLVTDVLGDLQSIGDSTKDNDKESIDEVRDAEDEFWAWPCRYHNIAPEIGADKVIPHSTAIDPLLKALEPHVRWSPTAYFTLFAFFVKMAINLSTICLNFRSQSVLMEIPDYAASVTPTSAFDNSRIPTMLVSTIEFLIIFPLLGTAMWAAYNLYMGRGGRTPEDKLGQFVGIFVFAVFTLSQISLLQAIVVFNYLNRPFNILLNIPNAVSMRLSAHKKGTEASYVKDGLSYTVLYVIFVVMLVASALFVAVVLVIVCSLAAMSLYVKLLQIYPLIKQDNLFAEAFRIDQSTEMRAATENIFRFVALCINIAGLYQEPSRVHFWSSHRIKDTWLMGRLYNRGTATVLLYHLNVTHWVAKRAFWLTVKNNDLIVCAPEGFDTRDSFLND</sequence>
<accession>A0A433AZX6</accession>
<evidence type="ECO:0000256" key="1">
    <source>
        <dbReference type="SAM" id="MobiDB-lite"/>
    </source>
</evidence>
<gene>
    <name evidence="3" type="ORF">BC936DRAFT_140129</name>
</gene>
<feature type="transmembrane region" description="Helical" evidence="2">
    <location>
        <begin position="179"/>
        <end position="204"/>
    </location>
</feature>
<proteinExistence type="predicted"/>
<protein>
    <submittedName>
        <fullName evidence="3">Uncharacterized protein</fullName>
    </submittedName>
</protein>
<comment type="caution">
    <text evidence="3">The sequence shown here is derived from an EMBL/GenBank/DDBJ whole genome shotgun (WGS) entry which is preliminary data.</text>
</comment>
<keyword evidence="2" id="KW-1133">Transmembrane helix</keyword>
<reference evidence="3 4" key="1">
    <citation type="journal article" date="2018" name="New Phytol.">
        <title>Phylogenomics of Endogonaceae and evolution of mycorrhizas within Mucoromycota.</title>
        <authorList>
            <person name="Chang Y."/>
            <person name="Desiro A."/>
            <person name="Na H."/>
            <person name="Sandor L."/>
            <person name="Lipzen A."/>
            <person name="Clum A."/>
            <person name="Barry K."/>
            <person name="Grigoriev I.V."/>
            <person name="Martin F.M."/>
            <person name="Stajich J.E."/>
            <person name="Smith M.E."/>
            <person name="Bonito G."/>
            <person name="Spatafora J.W."/>
        </authorList>
    </citation>
    <scope>NUCLEOTIDE SEQUENCE [LARGE SCALE GENOMIC DNA]</scope>
    <source>
        <strain evidence="3 4">GMNB39</strain>
    </source>
</reference>
<organism evidence="3 4">
    <name type="scientific">Jimgerdemannia flammicorona</name>
    <dbReference type="NCBI Taxonomy" id="994334"/>
    <lineage>
        <taxon>Eukaryota</taxon>
        <taxon>Fungi</taxon>
        <taxon>Fungi incertae sedis</taxon>
        <taxon>Mucoromycota</taxon>
        <taxon>Mucoromycotina</taxon>
        <taxon>Endogonomycetes</taxon>
        <taxon>Endogonales</taxon>
        <taxon>Endogonaceae</taxon>
        <taxon>Jimgerdemannia</taxon>
    </lineage>
</organism>
<evidence type="ECO:0000313" key="3">
    <source>
        <dbReference type="EMBL" id="RUP08315.1"/>
    </source>
</evidence>
<dbReference type="AlphaFoldDB" id="A0A433AZX6"/>
<evidence type="ECO:0000256" key="2">
    <source>
        <dbReference type="SAM" id="Phobius"/>
    </source>
</evidence>
<feature type="transmembrane region" description="Helical" evidence="2">
    <location>
        <begin position="216"/>
        <end position="245"/>
    </location>
</feature>
<name>A0A433AZX6_9FUNG</name>
<keyword evidence="2" id="KW-0472">Membrane</keyword>
<feature type="region of interest" description="Disordered" evidence="1">
    <location>
        <begin position="1"/>
        <end position="34"/>
    </location>
</feature>
<keyword evidence="4" id="KW-1185">Reference proteome</keyword>
<feature type="transmembrane region" description="Helical" evidence="2">
    <location>
        <begin position="283"/>
        <end position="316"/>
    </location>
</feature>
<dbReference type="EMBL" id="RBNI01016477">
    <property type="protein sequence ID" value="RUP08315.1"/>
    <property type="molecule type" value="Genomic_DNA"/>
</dbReference>
<keyword evidence="2" id="KW-0812">Transmembrane</keyword>